<keyword evidence="10" id="KW-1185">Reference proteome</keyword>
<dbReference type="InterPro" id="IPR003804">
    <property type="entry name" value="Lactate_perm"/>
</dbReference>
<evidence type="ECO:0000256" key="5">
    <source>
        <dbReference type="ARBA" id="ARBA00022692"/>
    </source>
</evidence>
<dbReference type="AlphaFoldDB" id="W0DY44"/>
<protein>
    <recommendedName>
        <fullName evidence="8">L-lactate permease</fullName>
    </recommendedName>
</protein>
<comment type="subcellular location">
    <subcellularLocation>
        <location evidence="8">Cell inner membrane</location>
        <topology evidence="8">Multi-pass membrane protein</topology>
    </subcellularLocation>
    <subcellularLocation>
        <location evidence="1">Cell membrane</location>
        <topology evidence="1">Multi-pass membrane protein</topology>
    </subcellularLocation>
</comment>
<organism evidence="9 10">
    <name type="scientific">Thiomicrospira aerophila AL3</name>
    <dbReference type="NCBI Taxonomy" id="717772"/>
    <lineage>
        <taxon>Bacteria</taxon>
        <taxon>Pseudomonadati</taxon>
        <taxon>Pseudomonadota</taxon>
        <taxon>Gammaproteobacteria</taxon>
        <taxon>Thiotrichales</taxon>
        <taxon>Piscirickettsiaceae</taxon>
        <taxon>Thiomicrospira</taxon>
    </lineage>
</organism>
<dbReference type="Pfam" id="PF02652">
    <property type="entry name" value="Lactate_perm"/>
    <property type="match status" value="1"/>
</dbReference>
<keyword evidence="3 8" id="KW-0813">Transport</keyword>
<feature type="transmembrane region" description="Helical" evidence="8">
    <location>
        <begin position="102"/>
        <end position="122"/>
    </location>
</feature>
<dbReference type="PANTHER" id="PTHR30003">
    <property type="entry name" value="L-LACTATE PERMEASE"/>
    <property type="match status" value="1"/>
</dbReference>
<evidence type="ECO:0000256" key="8">
    <source>
        <dbReference type="RuleBase" id="RU365092"/>
    </source>
</evidence>
<feature type="transmembrane region" description="Helical" evidence="8">
    <location>
        <begin position="61"/>
        <end position="81"/>
    </location>
</feature>
<evidence type="ECO:0000313" key="9">
    <source>
        <dbReference type="EMBL" id="AHF01776.1"/>
    </source>
</evidence>
<dbReference type="OrthoDB" id="9761056at2"/>
<evidence type="ECO:0000256" key="3">
    <source>
        <dbReference type="ARBA" id="ARBA00022448"/>
    </source>
</evidence>
<evidence type="ECO:0000256" key="7">
    <source>
        <dbReference type="ARBA" id="ARBA00023136"/>
    </source>
</evidence>
<feature type="transmembrane region" description="Helical" evidence="8">
    <location>
        <begin position="328"/>
        <end position="352"/>
    </location>
</feature>
<feature type="transmembrane region" description="Helical" evidence="8">
    <location>
        <begin position="154"/>
        <end position="172"/>
    </location>
</feature>
<comment type="function">
    <text evidence="8">Uptake of L-lactate across the membrane. Can also transport D-lactate and glycolate.</text>
</comment>
<comment type="similarity">
    <text evidence="2 8">Belongs to the lactate permease family.</text>
</comment>
<name>W0DY44_9GAMM</name>
<keyword evidence="5 8" id="KW-0812">Transmembrane</keyword>
<dbReference type="InParanoid" id="W0DY44"/>
<keyword evidence="8" id="KW-0997">Cell inner membrane</keyword>
<dbReference type="KEGG" id="tao:THIAE_08405"/>
<dbReference type="Proteomes" id="UP000005380">
    <property type="component" value="Chromosome"/>
</dbReference>
<evidence type="ECO:0000256" key="6">
    <source>
        <dbReference type="ARBA" id="ARBA00022989"/>
    </source>
</evidence>
<feature type="transmembrane region" description="Helical" evidence="8">
    <location>
        <begin position="411"/>
        <end position="428"/>
    </location>
</feature>
<evidence type="ECO:0000313" key="10">
    <source>
        <dbReference type="Proteomes" id="UP000005380"/>
    </source>
</evidence>
<dbReference type="HOGENOM" id="CLU_021628_4_1_6"/>
<keyword evidence="6 8" id="KW-1133">Transmembrane helix</keyword>
<feature type="transmembrane region" description="Helical" evidence="8">
    <location>
        <begin position="192"/>
        <end position="210"/>
    </location>
</feature>
<feature type="transmembrane region" description="Helical" evidence="8">
    <location>
        <begin position="372"/>
        <end position="391"/>
    </location>
</feature>
<feature type="transmembrane region" description="Helical" evidence="8">
    <location>
        <begin position="542"/>
        <end position="562"/>
    </location>
</feature>
<sequence length="563" mass="59518">MTFFQALTAAMPVLAVLLFLVMLRMPASRAMGLSLVLVAGLAWWVWQVPGIQIAASILEGWVISASILIIVFGAIVLLNTLKVSGAVEVIRSGFTQISPDRRVQTVIVGWLFVAFLEGASGFGTPAAIVAPLLLALGFPAMAAVVLALIADSAAVSYGAVGTPVIVGIGQGLADPTYDEIMQIAVTASTIDLFVASFLPLIMVLILTRFFGENKSWREGLGAWKFALLGGFSFTIPALLVAKTLGPEFPAILGGLAGLVITVTAAKKGFLTPKDVWLFKTDRSEFSANALNEHAPGLVKIQGCEKSPALSCLAVEPKQHHGLSLYQAWLPYVLVALVLVLSRLDFLPFKGWLNSVSLEFNAILATEISAKLVPFYLPGALFILVALVTLALHKVPLKQAGLAWGRSAKVMLPTIIALGASVPMVRIFLNSGVNEAELLSMPMELAALAATTFEGNWPLAAPFVGALGSFIAGSATFSNMMFAQFQESTALATGLPTHWILALQMLGANAGNMICVVNVVAAASVVNLVGKEGQIIRYTLMPMLFYVISVGSIVWLGLSLGLIS</sequence>
<dbReference type="GO" id="GO:0015129">
    <property type="term" value="F:lactate transmembrane transporter activity"/>
    <property type="evidence" value="ECO:0007669"/>
    <property type="project" value="UniProtKB-UniRule"/>
</dbReference>
<proteinExistence type="inferred from homology"/>
<feature type="transmembrane region" description="Helical" evidence="8">
    <location>
        <begin position="498"/>
        <end position="522"/>
    </location>
</feature>
<dbReference type="GO" id="GO:0015295">
    <property type="term" value="F:solute:proton symporter activity"/>
    <property type="evidence" value="ECO:0007669"/>
    <property type="project" value="TreeGrafter"/>
</dbReference>
<keyword evidence="4" id="KW-1003">Cell membrane</keyword>
<feature type="transmembrane region" description="Helical" evidence="8">
    <location>
        <begin position="30"/>
        <end position="49"/>
    </location>
</feature>
<dbReference type="GO" id="GO:0005886">
    <property type="term" value="C:plasma membrane"/>
    <property type="evidence" value="ECO:0007669"/>
    <property type="project" value="UniProtKB-SubCell"/>
</dbReference>
<dbReference type="RefSeq" id="WP_006460771.1">
    <property type="nucleotide sequence ID" value="NZ_CP007030.1"/>
</dbReference>
<dbReference type="STRING" id="717772.THIAE_08405"/>
<evidence type="ECO:0000256" key="4">
    <source>
        <dbReference type="ARBA" id="ARBA00022475"/>
    </source>
</evidence>
<gene>
    <name evidence="9" type="ORF">THIAE_08405</name>
</gene>
<evidence type="ECO:0000256" key="2">
    <source>
        <dbReference type="ARBA" id="ARBA00010100"/>
    </source>
</evidence>
<dbReference type="eggNOG" id="COG1620">
    <property type="taxonomic scope" value="Bacteria"/>
</dbReference>
<keyword evidence="7 8" id="KW-0472">Membrane</keyword>
<feature type="transmembrane region" description="Helical" evidence="8">
    <location>
        <begin position="6"/>
        <end position="23"/>
    </location>
</feature>
<dbReference type="EMBL" id="CP007030">
    <property type="protein sequence ID" value="AHF01776.1"/>
    <property type="molecule type" value="Genomic_DNA"/>
</dbReference>
<evidence type="ECO:0000256" key="1">
    <source>
        <dbReference type="ARBA" id="ARBA00004651"/>
    </source>
</evidence>
<feature type="transmembrane region" description="Helical" evidence="8">
    <location>
        <begin position="247"/>
        <end position="265"/>
    </location>
</feature>
<dbReference type="NCBIfam" id="TIGR00795">
    <property type="entry name" value="lctP"/>
    <property type="match status" value="1"/>
</dbReference>
<dbReference type="FunCoup" id="W0DY44">
    <property type="interactions" value="59"/>
</dbReference>
<accession>W0DY44</accession>
<comment type="caution">
    <text evidence="8">Lacks conserved residue(s) required for the propagation of feature annotation.</text>
</comment>
<dbReference type="PANTHER" id="PTHR30003:SF0">
    <property type="entry name" value="GLYCOLATE PERMEASE GLCA-RELATED"/>
    <property type="match status" value="1"/>
</dbReference>
<reference evidence="9 10" key="1">
    <citation type="submission" date="2013-12" db="EMBL/GenBank/DDBJ databases">
        <authorList>
            <consortium name="DOE Joint Genome Institute"/>
            <person name="Kappler U."/>
            <person name="Huntemann M."/>
            <person name="Han J."/>
            <person name="Chen A."/>
            <person name="Kyrpides N."/>
            <person name="Mavromatis K."/>
            <person name="Markowitz V."/>
            <person name="Palaniappan K."/>
            <person name="Ivanova N."/>
            <person name="Schaumberg A."/>
            <person name="Pati A."/>
            <person name="Liolios K."/>
            <person name="Nordberg H.P."/>
            <person name="Cantor M.N."/>
            <person name="Hua S.X."/>
            <person name="Woyke T."/>
        </authorList>
    </citation>
    <scope>NUCLEOTIDE SEQUENCE [LARGE SCALE GENOMIC DNA]</scope>
    <source>
        <strain evidence="10">AL2</strain>
    </source>
</reference>
<feature type="transmembrane region" description="Helical" evidence="8">
    <location>
        <begin position="458"/>
        <end position="477"/>
    </location>
</feature>
<feature type="transmembrane region" description="Helical" evidence="8">
    <location>
        <begin position="128"/>
        <end position="149"/>
    </location>
</feature>
<feature type="transmembrane region" description="Helical" evidence="8">
    <location>
        <begin position="222"/>
        <end position="241"/>
    </location>
</feature>